<comment type="caution">
    <text evidence="1">The sequence shown here is derived from an EMBL/GenBank/DDBJ whole genome shotgun (WGS) entry which is preliminary data.</text>
</comment>
<evidence type="ECO:0000313" key="2">
    <source>
        <dbReference type="Proteomes" id="UP001158986"/>
    </source>
</evidence>
<dbReference type="Gene3D" id="2.160.10.10">
    <property type="entry name" value="Hexapeptide repeat proteins"/>
    <property type="match status" value="1"/>
</dbReference>
<evidence type="ECO:0000313" key="1">
    <source>
        <dbReference type="EMBL" id="CAH0520189.1"/>
    </source>
</evidence>
<dbReference type="EMBL" id="CAKLCB010000334">
    <property type="protein sequence ID" value="CAH0520189.1"/>
    <property type="molecule type" value="Genomic_DNA"/>
</dbReference>
<organism evidence="1 2">
    <name type="scientific">Peronospora belbahrii</name>
    <dbReference type="NCBI Taxonomy" id="622444"/>
    <lineage>
        <taxon>Eukaryota</taxon>
        <taxon>Sar</taxon>
        <taxon>Stramenopiles</taxon>
        <taxon>Oomycota</taxon>
        <taxon>Peronosporomycetes</taxon>
        <taxon>Peronosporales</taxon>
        <taxon>Peronosporaceae</taxon>
        <taxon>Peronospora</taxon>
    </lineage>
</organism>
<gene>
    <name evidence="1" type="ORF">PBS001_LOCUS6682</name>
</gene>
<dbReference type="Proteomes" id="UP001158986">
    <property type="component" value="Unassembled WGS sequence"/>
</dbReference>
<dbReference type="PROSITE" id="PS51257">
    <property type="entry name" value="PROKAR_LIPOPROTEIN"/>
    <property type="match status" value="1"/>
</dbReference>
<protein>
    <submittedName>
        <fullName evidence="1">Uncharacterized protein</fullName>
    </submittedName>
</protein>
<proteinExistence type="predicted"/>
<sequence>MEVTEKTRADAERGATATFSTCVVLAGCFHGPVKYVGGATPTIRIVKLGLDLQSARLENSNSNIPVLDHLTVAGDVKFGSNITSKGTRTGNLRILDH</sequence>
<name>A0ABN8D4X5_9STRA</name>
<reference evidence="1 2" key="1">
    <citation type="submission" date="2021-11" db="EMBL/GenBank/DDBJ databases">
        <authorList>
            <person name="Islam A."/>
            <person name="Islam S."/>
            <person name="Flora M.S."/>
            <person name="Rahman M."/>
            <person name="Ziaur R.M."/>
            <person name="Epstein J.H."/>
            <person name="Hassan M."/>
            <person name="Klassen M."/>
            <person name="Woodard K."/>
            <person name="Webb A."/>
            <person name="Webby R.J."/>
            <person name="El Zowalaty M.E."/>
        </authorList>
    </citation>
    <scope>NUCLEOTIDE SEQUENCE [LARGE SCALE GENOMIC DNA]</scope>
    <source>
        <strain evidence="1">Pbs1</strain>
    </source>
</reference>
<accession>A0ABN8D4X5</accession>
<keyword evidence="2" id="KW-1185">Reference proteome</keyword>